<dbReference type="InterPro" id="IPR000515">
    <property type="entry name" value="MetI-like"/>
</dbReference>
<evidence type="ECO:0000259" key="8">
    <source>
        <dbReference type="PROSITE" id="PS50928"/>
    </source>
</evidence>
<comment type="caution">
    <text evidence="9">The sequence shown here is derived from an EMBL/GenBank/DDBJ whole genome shotgun (WGS) entry which is preliminary data.</text>
</comment>
<proteinExistence type="inferred from homology"/>
<dbReference type="Gene3D" id="1.10.3720.10">
    <property type="entry name" value="MetI-like"/>
    <property type="match status" value="1"/>
</dbReference>
<feature type="domain" description="ABC transmembrane type-1" evidence="8">
    <location>
        <begin position="92"/>
        <end position="300"/>
    </location>
</feature>
<feature type="transmembrane region" description="Helical" evidence="7">
    <location>
        <begin position="25"/>
        <end position="44"/>
    </location>
</feature>
<keyword evidence="6 7" id="KW-0472">Membrane</keyword>
<evidence type="ECO:0000256" key="3">
    <source>
        <dbReference type="ARBA" id="ARBA00022475"/>
    </source>
</evidence>
<keyword evidence="10" id="KW-1185">Reference proteome</keyword>
<feature type="transmembrane region" description="Helical" evidence="7">
    <location>
        <begin position="64"/>
        <end position="84"/>
    </location>
</feature>
<evidence type="ECO:0000256" key="5">
    <source>
        <dbReference type="ARBA" id="ARBA00022989"/>
    </source>
</evidence>
<comment type="subcellular location">
    <subcellularLocation>
        <location evidence="1 7">Cell membrane</location>
        <topology evidence="1 7">Multi-pass membrane protein</topology>
    </subcellularLocation>
</comment>
<dbReference type="PANTHER" id="PTHR43005:SF2">
    <property type="entry name" value="INTEGRAL MEMBRANE SUGAR TRANSPORT PROTEIN"/>
    <property type="match status" value="1"/>
</dbReference>
<dbReference type="CDD" id="cd06261">
    <property type="entry name" value="TM_PBP2"/>
    <property type="match status" value="1"/>
</dbReference>
<evidence type="ECO:0000256" key="6">
    <source>
        <dbReference type="ARBA" id="ARBA00023136"/>
    </source>
</evidence>
<reference evidence="9" key="1">
    <citation type="submission" date="2022-08" db="EMBL/GenBank/DDBJ databases">
        <title>Reclassification of Massilia species as members of the genera Telluria, Duganella, Pseudoduganella, Mokoshia gen. nov. and Zemynaea gen. nov. using orthogonal and non-orthogonal genome-based approaches.</title>
        <authorList>
            <person name="Bowman J.P."/>
        </authorList>
    </citation>
    <scope>NUCLEOTIDE SEQUENCE</scope>
    <source>
        <strain evidence="9">LMG 11547</strain>
    </source>
</reference>
<evidence type="ECO:0000313" key="9">
    <source>
        <dbReference type="EMBL" id="MCS0630859.1"/>
    </source>
</evidence>
<comment type="similarity">
    <text evidence="7">Belongs to the binding-protein-dependent transport system permease family.</text>
</comment>
<keyword evidence="5 7" id="KW-1133">Transmembrane helix</keyword>
<evidence type="ECO:0000256" key="1">
    <source>
        <dbReference type="ARBA" id="ARBA00004651"/>
    </source>
</evidence>
<evidence type="ECO:0000313" key="10">
    <source>
        <dbReference type="Proteomes" id="UP001165263"/>
    </source>
</evidence>
<dbReference type="InterPro" id="IPR035906">
    <property type="entry name" value="MetI-like_sf"/>
</dbReference>
<dbReference type="Pfam" id="PF00528">
    <property type="entry name" value="BPD_transp_1"/>
    <property type="match status" value="1"/>
</dbReference>
<organism evidence="9 10">
    <name type="scientific">Telluria mixta</name>
    <dbReference type="NCBI Taxonomy" id="34071"/>
    <lineage>
        <taxon>Bacteria</taxon>
        <taxon>Pseudomonadati</taxon>
        <taxon>Pseudomonadota</taxon>
        <taxon>Betaproteobacteria</taxon>
        <taxon>Burkholderiales</taxon>
        <taxon>Oxalobacteraceae</taxon>
        <taxon>Telluria group</taxon>
        <taxon>Telluria</taxon>
    </lineage>
</organism>
<dbReference type="EMBL" id="JANUHC010000005">
    <property type="protein sequence ID" value="MCS0630859.1"/>
    <property type="molecule type" value="Genomic_DNA"/>
</dbReference>
<dbReference type="RefSeq" id="WP_259449954.1">
    <property type="nucleotide sequence ID" value="NZ_CP119520.1"/>
</dbReference>
<evidence type="ECO:0000256" key="2">
    <source>
        <dbReference type="ARBA" id="ARBA00022448"/>
    </source>
</evidence>
<feature type="transmembrane region" description="Helical" evidence="7">
    <location>
        <begin position="177"/>
        <end position="200"/>
    </location>
</feature>
<protein>
    <submittedName>
        <fullName evidence="9">Sugar ABC transporter permease</fullName>
    </submittedName>
</protein>
<keyword evidence="4 7" id="KW-0812">Transmembrane</keyword>
<gene>
    <name evidence="9" type="ORF">NX786_16110</name>
</gene>
<keyword evidence="2 7" id="KW-0813">Transport</keyword>
<dbReference type="PANTHER" id="PTHR43005">
    <property type="entry name" value="BLR7065 PROTEIN"/>
    <property type="match status" value="1"/>
</dbReference>
<feature type="transmembrane region" description="Helical" evidence="7">
    <location>
        <begin position="221"/>
        <end position="243"/>
    </location>
</feature>
<evidence type="ECO:0000256" key="4">
    <source>
        <dbReference type="ARBA" id="ARBA00022692"/>
    </source>
</evidence>
<sequence length="312" mass="33971">MVKTLERPAQKTSATGLARQRRRSAVAFLAPMVVVLVLVAFAPLARSLWLSLTDARIDNLSGQFVGLSNYVGAYGLFFTGDGWIDPRWATAVGNTLRFAVVSVSIETVLALAVALMLDTEFRGRSLVTAAVLVPWAVPTVVSAKLWDWMLQQQFGVVNLALAQLGFERIAFTTEYPMWSVVLVDVWKTTPFMALLILAALKMLPRDCYEAARVDGVHPVKVFLRVTLPLIRPALAVAVIFRLLDALRVFDVIYVLTGSTESTISMSGFVRDQMIENGDVGLGSAASTVLFVVIAACTLVYMKAARVRAGEGT</sequence>
<feature type="transmembrane region" description="Helical" evidence="7">
    <location>
        <begin position="279"/>
        <end position="300"/>
    </location>
</feature>
<dbReference type="PROSITE" id="PS50928">
    <property type="entry name" value="ABC_TM1"/>
    <property type="match status" value="1"/>
</dbReference>
<accession>A0ABT2C2F7</accession>
<dbReference type="Proteomes" id="UP001165263">
    <property type="component" value="Unassembled WGS sequence"/>
</dbReference>
<feature type="transmembrane region" description="Helical" evidence="7">
    <location>
        <begin position="96"/>
        <end position="117"/>
    </location>
</feature>
<keyword evidence="3" id="KW-1003">Cell membrane</keyword>
<dbReference type="SUPFAM" id="SSF161098">
    <property type="entry name" value="MetI-like"/>
    <property type="match status" value="1"/>
</dbReference>
<evidence type="ECO:0000256" key="7">
    <source>
        <dbReference type="RuleBase" id="RU363032"/>
    </source>
</evidence>
<name>A0ABT2C2F7_9BURK</name>